<dbReference type="RefSeq" id="WP_109968706.1">
    <property type="nucleotide sequence ID" value="NZ_CP176093.1"/>
</dbReference>
<feature type="domain" description="PKD" evidence="2">
    <location>
        <begin position="212"/>
        <end position="295"/>
    </location>
</feature>
<evidence type="ECO:0000313" key="4">
    <source>
        <dbReference type="Proteomes" id="UP000245657"/>
    </source>
</evidence>
<comment type="caution">
    <text evidence="3">The sequence shown here is derived from an EMBL/GenBank/DDBJ whole genome shotgun (WGS) entry which is preliminary data.</text>
</comment>
<evidence type="ECO:0000259" key="2">
    <source>
        <dbReference type="PROSITE" id="PS50093"/>
    </source>
</evidence>
<dbReference type="EMBL" id="QGMY01000007">
    <property type="protein sequence ID" value="PWR72217.1"/>
    <property type="molecule type" value="Genomic_DNA"/>
</dbReference>
<evidence type="ECO:0000313" key="3">
    <source>
        <dbReference type="EMBL" id="PWR72217.1"/>
    </source>
</evidence>
<accession>A0A2V2N7K7</accession>
<dbReference type="Pfam" id="PF18911">
    <property type="entry name" value="PKD_4"/>
    <property type="match status" value="2"/>
</dbReference>
<dbReference type="PROSITE" id="PS50093">
    <property type="entry name" value="PKD"/>
    <property type="match status" value="2"/>
</dbReference>
<reference evidence="3 4" key="1">
    <citation type="submission" date="2018-05" db="EMBL/GenBank/DDBJ databases">
        <title>Draft genome of Methanospirillum lacunae Ki8-1.</title>
        <authorList>
            <person name="Dueholm M.S."/>
            <person name="Nielsen P.H."/>
            <person name="Bakmann L.F."/>
            <person name="Otzen D.E."/>
        </authorList>
    </citation>
    <scope>NUCLEOTIDE SEQUENCE [LARGE SCALE GENOMIC DNA]</scope>
    <source>
        <strain evidence="3 4">Ki8-1</strain>
    </source>
</reference>
<dbReference type="FunFam" id="2.60.40.10:FF:000270">
    <property type="entry name" value="Cell surface protein"/>
    <property type="match status" value="1"/>
</dbReference>
<dbReference type="SMART" id="SM00089">
    <property type="entry name" value="PKD"/>
    <property type="match status" value="2"/>
</dbReference>
<dbReference type="InterPro" id="IPR000601">
    <property type="entry name" value="PKD_dom"/>
</dbReference>
<dbReference type="SUPFAM" id="SSF49299">
    <property type="entry name" value="PKD domain"/>
    <property type="match status" value="2"/>
</dbReference>
<dbReference type="AlphaFoldDB" id="A0A2V2N7K7"/>
<dbReference type="InterPro" id="IPR013783">
    <property type="entry name" value="Ig-like_fold"/>
</dbReference>
<gene>
    <name evidence="3" type="ORF">DK846_09560</name>
</gene>
<dbReference type="GeneID" id="97547906"/>
<proteinExistence type="predicted"/>
<feature type="region of interest" description="Disordered" evidence="1">
    <location>
        <begin position="171"/>
        <end position="198"/>
    </location>
</feature>
<dbReference type="OrthoDB" id="117452at2157"/>
<dbReference type="InterPro" id="IPR035986">
    <property type="entry name" value="PKD_dom_sf"/>
</dbReference>
<sequence>MEPKVEIMSKKCDGLRRRIIPALVSILFFCSLISVSSAVTLTIQNVTIAGTGSTGSSALVLDSVPNGLAGFKIDTSMTPVGIARPVSVTFPSVYTMKNSTTLPADQVRVVGVDLTGGIEAGATNVTLCTFSMEGVATGTTSMVASIGELTDDSGSPISATIVNSTITVGSATPAPTASPTVTVTATSTPTATPTSFPTVTPTVTISPTPVPGTVDFTASPSSGAAPLTVVFTPLVNGSVSGYIWSFGDGTSSDLQSPSHVYASGTYPVSLTVTFSEGGTASVTKPGYIIVNSSGPTPTKTATSTPTPTPVPLVANFSATPVTGVPPLSVQFVDRSEGIPTKWHWNFGDGVYSTVMNPLHVYGGIGRYTVTLEVENNDNSAIVRKTSIIETKSK</sequence>
<dbReference type="InterPro" id="IPR022409">
    <property type="entry name" value="PKD/Chitinase_dom"/>
</dbReference>
<keyword evidence="4" id="KW-1185">Reference proteome</keyword>
<dbReference type="CDD" id="cd00146">
    <property type="entry name" value="PKD"/>
    <property type="match status" value="2"/>
</dbReference>
<dbReference type="Gene3D" id="2.60.40.10">
    <property type="entry name" value="Immunoglobulins"/>
    <property type="match status" value="2"/>
</dbReference>
<evidence type="ECO:0000256" key="1">
    <source>
        <dbReference type="SAM" id="MobiDB-lite"/>
    </source>
</evidence>
<protein>
    <recommendedName>
        <fullName evidence="2">PKD domain-containing protein</fullName>
    </recommendedName>
</protein>
<feature type="domain" description="PKD" evidence="2">
    <location>
        <begin position="312"/>
        <end position="393"/>
    </location>
</feature>
<organism evidence="3 4">
    <name type="scientific">Methanospirillum lacunae</name>
    <dbReference type="NCBI Taxonomy" id="668570"/>
    <lineage>
        <taxon>Archaea</taxon>
        <taxon>Methanobacteriati</taxon>
        <taxon>Methanobacteriota</taxon>
        <taxon>Stenosarchaea group</taxon>
        <taxon>Methanomicrobia</taxon>
        <taxon>Methanomicrobiales</taxon>
        <taxon>Methanospirillaceae</taxon>
        <taxon>Methanospirillum</taxon>
    </lineage>
</organism>
<dbReference type="Proteomes" id="UP000245657">
    <property type="component" value="Unassembled WGS sequence"/>
</dbReference>
<name>A0A2V2N7K7_9EURY</name>